<organism evidence="1 2">
    <name type="scientific">Pseudovibrio ascidiaceicola</name>
    <dbReference type="NCBI Taxonomy" id="285279"/>
    <lineage>
        <taxon>Bacteria</taxon>
        <taxon>Pseudomonadati</taxon>
        <taxon>Pseudomonadota</taxon>
        <taxon>Alphaproteobacteria</taxon>
        <taxon>Hyphomicrobiales</taxon>
        <taxon>Stappiaceae</taxon>
        <taxon>Pseudovibrio</taxon>
    </lineage>
</organism>
<accession>A0A1I4EJI9</accession>
<proteinExistence type="predicted"/>
<keyword evidence="2" id="KW-1185">Reference proteome</keyword>
<evidence type="ECO:0000313" key="2">
    <source>
        <dbReference type="Proteomes" id="UP000199598"/>
    </source>
</evidence>
<dbReference type="RefSeq" id="WP_109314095.1">
    <property type="nucleotide sequence ID" value="NZ_FOSK01000015.1"/>
</dbReference>
<dbReference type="EMBL" id="FOSK01000015">
    <property type="protein sequence ID" value="SFL05895.1"/>
    <property type="molecule type" value="Genomic_DNA"/>
</dbReference>
<gene>
    <name evidence="1" type="ORF">SAMN04488518_115104</name>
</gene>
<protein>
    <submittedName>
        <fullName evidence="1">Uncharacterized protein</fullName>
    </submittedName>
</protein>
<comment type="caution">
    <text evidence="1">The sequence shown here is derived from an EMBL/GenBank/DDBJ whole genome shotgun (WGS) entry which is preliminary data.</text>
</comment>
<dbReference type="Proteomes" id="UP000199598">
    <property type="component" value="Unassembled WGS sequence"/>
</dbReference>
<name>A0A1I4EJI9_9HYPH</name>
<evidence type="ECO:0000313" key="1">
    <source>
        <dbReference type="EMBL" id="SFL05895.1"/>
    </source>
</evidence>
<reference evidence="1 2" key="1">
    <citation type="submission" date="2016-10" db="EMBL/GenBank/DDBJ databases">
        <authorList>
            <person name="Varghese N."/>
            <person name="Submissions S."/>
        </authorList>
    </citation>
    <scope>NUCLEOTIDE SEQUENCE [LARGE SCALE GENOMIC DNA]</scope>
    <source>
        <strain evidence="1 2">DSM 16392</strain>
    </source>
</reference>
<sequence length="83" mass="8898">MPAINLNAAWQAVPAGVWQPQHRVSGVWTDINRETSITSIPLVRSAPGGGERPISGRFTAPEASTYQARVSPLSPNPVRLNPV</sequence>